<protein>
    <recommendedName>
        <fullName evidence="9">Serine/threonine-protein kinase TOR</fullName>
        <ecNumber evidence="9">2.7.11.1</ecNumber>
    </recommendedName>
</protein>
<dbReference type="GO" id="GO:0038202">
    <property type="term" value="P:TORC1 signaling"/>
    <property type="evidence" value="ECO:0007669"/>
    <property type="project" value="TreeGrafter"/>
</dbReference>
<reference evidence="14" key="1">
    <citation type="submission" date="2016-10" db="EMBL/GenBank/DDBJ databases">
        <title>Djmtor is required for planarian remodeling during regeneration.</title>
        <authorList>
            <person name="Dong Z."/>
        </authorList>
    </citation>
    <scope>NUCLEOTIDE SEQUENCE</scope>
</reference>
<evidence type="ECO:0000256" key="2">
    <source>
        <dbReference type="ARBA" id="ARBA00022679"/>
    </source>
</evidence>
<dbReference type="PROSITE" id="PS00915">
    <property type="entry name" value="PI3_4_KINASE_1"/>
    <property type="match status" value="1"/>
</dbReference>
<evidence type="ECO:0000256" key="9">
    <source>
        <dbReference type="RuleBase" id="RU364109"/>
    </source>
</evidence>
<keyword evidence="3" id="KW-0677">Repeat</keyword>
<dbReference type="PROSITE" id="PS00916">
    <property type="entry name" value="PI3_4_KINASE_2"/>
    <property type="match status" value="1"/>
</dbReference>
<comment type="similarity">
    <text evidence="1 9">Belongs to the PI3/PI4-kinase family.</text>
</comment>
<comment type="catalytic activity">
    <reaction evidence="8">
        <text>L-seryl-[protein] + ATP = O-phospho-L-seryl-[protein] + ADP + H(+)</text>
        <dbReference type="Rhea" id="RHEA:17989"/>
        <dbReference type="Rhea" id="RHEA-COMP:9863"/>
        <dbReference type="Rhea" id="RHEA-COMP:11604"/>
        <dbReference type="ChEBI" id="CHEBI:15378"/>
        <dbReference type="ChEBI" id="CHEBI:29999"/>
        <dbReference type="ChEBI" id="CHEBI:30616"/>
        <dbReference type="ChEBI" id="CHEBI:83421"/>
        <dbReference type="ChEBI" id="CHEBI:456216"/>
        <dbReference type="EC" id="2.7.11.1"/>
    </reaction>
</comment>
<dbReference type="GO" id="GO:0031931">
    <property type="term" value="C:TORC1 complex"/>
    <property type="evidence" value="ECO:0007669"/>
    <property type="project" value="TreeGrafter"/>
</dbReference>
<evidence type="ECO:0000259" key="13">
    <source>
        <dbReference type="PROSITE" id="PS51190"/>
    </source>
</evidence>
<feature type="compositionally biased region" description="Polar residues" evidence="10">
    <location>
        <begin position="2693"/>
        <end position="2713"/>
    </location>
</feature>
<dbReference type="Gene3D" id="1.20.120.150">
    <property type="entry name" value="FKBP12-rapamycin binding domain"/>
    <property type="match status" value="1"/>
</dbReference>
<accession>A0A1L7H9U7</accession>
<dbReference type="InterPro" id="IPR016024">
    <property type="entry name" value="ARM-type_fold"/>
</dbReference>
<proteinExistence type="evidence at transcript level"/>
<dbReference type="PANTHER" id="PTHR11139">
    <property type="entry name" value="ATAXIA TELANGIECTASIA MUTATED ATM -RELATED"/>
    <property type="match status" value="1"/>
</dbReference>
<dbReference type="InterPro" id="IPR036940">
    <property type="entry name" value="PI3/4_kinase_cat_sf"/>
</dbReference>
<feature type="compositionally biased region" description="Low complexity" evidence="10">
    <location>
        <begin position="1364"/>
        <end position="1379"/>
    </location>
</feature>
<dbReference type="SMART" id="SM00146">
    <property type="entry name" value="PI3Kc"/>
    <property type="match status" value="1"/>
</dbReference>
<dbReference type="FunFam" id="3.30.1010.10:FF:000006">
    <property type="entry name" value="Serine/threonine-protein kinase TOR"/>
    <property type="match status" value="1"/>
</dbReference>
<dbReference type="InterPro" id="IPR026683">
    <property type="entry name" value="TOR_cat"/>
</dbReference>
<dbReference type="InterPro" id="IPR011009">
    <property type="entry name" value="Kinase-like_dom_sf"/>
</dbReference>
<evidence type="ECO:0000256" key="1">
    <source>
        <dbReference type="ARBA" id="ARBA00011031"/>
    </source>
</evidence>
<evidence type="ECO:0000256" key="5">
    <source>
        <dbReference type="ARBA" id="ARBA00022777"/>
    </source>
</evidence>
<dbReference type="InterPro" id="IPR018936">
    <property type="entry name" value="PI3/4_kinase_CS"/>
</dbReference>
<dbReference type="GO" id="GO:0106310">
    <property type="term" value="F:protein serine kinase activity"/>
    <property type="evidence" value="ECO:0007669"/>
    <property type="project" value="RHEA"/>
</dbReference>
<dbReference type="SMART" id="SM01345">
    <property type="entry name" value="Rapamycin_bind"/>
    <property type="match status" value="1"/>
</dbReference>
<keyword evidence="2 9" id="KW-0808">Transferase</keyword>
<evidence type="ECO:0000259" key="12">
    <source>
        <dbReference type="PROSITE" id="PS51189"/>
    </source>
</evidence>
<feature type="domain" description="FAT" evidence="12">
    <location>
        <begin position="1502"/>
        <end position="2200"/>
    </location>
</feature>
<dbReference type="EMBL" id="KY050774">
    <property type="protein sequence ID" value="APU52179.1"/>
    <property type="molecule type" value="mRNA"/>
</dbReference>
<dbReference type="SMR" id="A0A1L7H9U7"/>
<dbReference type="FunFam" id="1.10.1070.11:FF:000029">
    <property type="entry name" value="Serine/threonine-protein kinase TOR"/>
    <property type="match status" value="1"/>
</dbReference>
<dbReference type="GO" id="GO:0016242">
    <property type="term" value="P:negative regulation of macroautophagy"/>
    <property type="evidence" value="ECO:0007669"/>
    <property type="project" value="TreeGrafter"/>
</dbReference>
<dbReference type="Gene3D" id="1.25.10.10">
    <property type="entry name" value="Leucine-rich Repeat Variant"/>
    <property type="match status" value="2"/>
</dbReference>
<dbReference type="InterPro" id="IPR009076">
    <property type="entry name" value="FRB_dom"/>
</dbReference>
<evidence type="ECO:0000256" key="3">
    <source>
        <dbReference type="ARBA" id="ARBA00022737"/>
    </source>
</evidence>
<dbReference type="SMART" id="SM01346">
    <property type="entry name" value="DUF3385"/>
    <property type="match status" value="1"/>
</dbReference>
<feature type="domain" description="FATC" evidence="13">
    <location>
        <begin position="2829"/>
        <end position="2861"/>
    </location>
</feature>
<dbReference type="Pfam" id="PF00454">
    <property type="entry name" value="PI3_PI4_kinase"/>
    <property type="match status" value="1"/>
</dbReference>
<dbReference type="InterPro" id="IPR000403">
    <property type="entry name" value="PI3/4_kinase_cat_dom"/>
</dbReference>
<sequence>MTPNEYLEYFLVGLKSKSDDVKLKTAKEFKNFVVNDLKDKTHEEMMNFVDKMFLEFIQMVDSNDVTDRKAVLICMSCIVDLDFIFSHNSFLKLSSIIQDMPITNDIQISGLQARLIAQFNLISSPERVESQIKESCSVFTDDSKSEGQRIYAALLFKEISLYASTVFFQYATRVISSLLLGIRDKQASVREVCAMALANAFAVTAAREGIGRRRQKVTNESSNQNSIVNKIMGSLSASQFHKQINQQPANQVRSSESTVMESGKIHMEQDWSQELYCNCITDLLRNSDQSLSSHLNQEAWSHGTLLLLNELLKLCNDEMEMNRLQIELMILLSLDQFTTSSMPLGIANARLVCRMEWPYSNMEEHIIQHRSKIHLSQSCRKIMISKLDLIWPMLLQNFEWKQPYLIQLVIHAIPRLSALDVHSLYTTNCLDFLQRCIKKEKEKPLAYISLGFLAHISPTEFEKNGFLEKTINNIKFNLPGKDVSIKKRQPLLEVSVYMLIGLIATGFLNKVHDVIKDMIGTMVEVGLSVPLIYSLKMVSRFIPELTGDIHSTLLKSLRKTLMNNSRSEPKKNQISTSISIETDISLCNNLLSPLSATNLTIDQMEARNKIIALRTLVEFDFDKHNLSLFVRFISSRLISFISCPYKEVRLEAVRTCAQLLTPLLGSDDISSYSDRNTLTAVADVLEKLLIVSTSDPERDVRLCVFQSFDERFDAYLAQECHLSPLFVAFYDEMFEIRKLVIRCLGRLSAINPSCLKPNLRKILLQTLTELEYSGSSRNKEQAAHILAELIDTAPGFIQPHSEQLLVVLLPRIHSIISAAKNQPDGQSVMEIVNVKRLHTHDGNYKRSISGSVVSIYPKGTGDVIDNIASTHNLAEPTAVQLAVIQAIKNLAVVCGSKLRRHLNDLLPALIYMMQDSTSLDKRFVAVTTLTKLVTHTGYVVEPYKKHPKLLRLLLMMLRSEEVGSIRREVIKLLGTIGALDPFKQKKFCSEIDTINDVGLVVSMHEVVEKKEVDMSQAELLVNIPWKNLDEFYVACALQSLIQLLRDPTFRSSYDKICMVIMSIFKSLGPNSVQYLKQVLPEYFRCIIEAQDSRHQEIFLTQLCVITDVVKLHLKQFMPQLIEILLQLWDKSSSLTRVCINLLRSLNIGLGADIKPFLSHLMGVFQQTLIEAAEQSVHAMLELLPEFEYSIEEHIHILLPSIIKIISRDNIASRLEIKKAALDCLTRLAERLDLSDSAGRIVQPVCRLLDFHEPVPVYPNQINTSSQIPTNTLSNEQLAELIPHAFDLLTTLLVKMRRRFMVLTPLIQKTLENIKNQFPAGTTQFMCFARFNTALNKVSKISYVANHEDNLERFESIAGRKRLENSSNSTGNNTDNNQSSINQDLNSLNLQKVWTQTKMISTDDWIQWLRNFSITLIRESPCPAIRSCSNLGGCTGVLSKTLFNAAFVSCWPELTDTQQDQLIATLESILNECPSTEVSQAVLNLEEFMTHCERMKLPIATSALASRALKNRVYAKALYYKEQEFLEETAKKGVAPQNLLFELLTINNKLQLEEAASGVVLYATKVHRDRLQNEERWHEILQDWTRALNLYQRKLEDNDSRRIQNNELTLGRMRCLQALGDWNSLKNIGIDRFEHVDDSVKAKMAPIIVNAAWALGDFNTMNRYVESIPLNNFEGPFFRAVIAIQFEDFHEASDFIQKARDELDSYLTAMAGESYIRAYGDLVEAQKLAELEEVIQYKLVRESQETIRQAWIDRLKGCQQVIDDWRQLLQIRSLVLTPNQDMTTWLKFAGLARRCNRLEMSKSIMDRLYGSELSKITKNHILSCQFPQIIFSWSKYQWTIGHHQAAVSSLELLVEQKLKNDLLNMGERVNNLQSVDELCLKSSRLLLAKCALRLGDWYTELQAKESEGQHQDLQYRIVSTYRIATEEAPGTKRAWQAWAMANYASICMFKMRLVDINRQMHLIARRWKQLQHQDASDNRKSSINQVFNQSSQGSTSNNGSLPLSNDIARMSQPQLRFALLQSQQKRGSNMVSFPSTVLHVPESLATFGHAVAVRQFDNENLSTMSVETNDPPNDLALLETQYSNLEKQRKKLIRDREDFSHPAVRGFVNAISLSPYANLQDSLRLVILLFQFGHLQKIREVIRDGLSKINLENWLLVIQQLLARIDTHKEHVSSIIVGLLITVGERHPQAMVNPLVLAFKSGGSDRRRYNANKILHSMESHSARLVSEAFLLNEELIRLGISWMEMWTECLEDASRLHYEEKNTTAMFKILYPLHLLMEREIETLHEVAFYNEYYGDLSAAKNLCIRYESSNYKTDLTQAWEIYSNLYRKWSKQISNVSTLELSVASPRLHDYNDWILAIPGSYDPNRAIVKIDSIKNCLNLMTSKQHPRKLTIIGSDGHNYMFLLKGHEDIRQDERAMQFFGLVNTLLASNRQTTRINLSIQRMSVIPLSTNTGLIGWVPNSDTLNAVIRDYREKTNVLLNREHKEMLKIAPDFEKLNIIQKTEVFEAGIRESDGKDLAHILWLKSHNSEAWFERRSNFIRSLAVMSMVGYILGLGDRHPSNIMLCRDSGKVIHIDFGDCFEVATMREKYPEKVPFRLTRMLIGAMEVTGIEGLFRHTSVQIVNLMRKNRESLLAVLEAFIHDPLLQWVLHDNTKKVGENTVEPEDSLSANQDAVNELRKQLQLPIHISNAPTPSVQITNVPRNHSSRPSSGNMPLMPDSVRIFTDNNYPDSKTLRNPYSVNQWRHHLCNGPWLGCYNTAMKMRKRTADGSIIVERNGLEGLIFSAKSPVSDRPNTYDDSEDEWAGANVRAMDVMKHIKNKLEGKEAGGNLTSEEHVDMLIKQATCNYNLCQMYFGWCAFW</sequence>
<feature type="region of interest" description="Disordered" evidence="10">
    <location>
        <begin position="1361"/>
        <end position="1381"/>
    </location>
</feature>
<dbReference type="CDD" id="cd05169">
    <property type="entry name" value="PIKKc_TOR"/>
    <property type="match status" value="1"/>
</dbReference>
<dbReference type="Pfam" id="PF02260">
    <property type="entry name" value="FATC"/>
    <property type="match status" value="1"/>
</dbReference>
<dbReference type="PROSITE" id="PS50290">
    <property type="entry name" value="PI3_4_KINASE_3"/>
    <property type="match status" value="1"/>
</dbReference>
<dbReference type="InterPro" id="IPR050517">
    <property type="entry name" value="DDR_Repair_Kinase"/>
</dbReference>
<keyword evidence="9" id="KW-0723">Serine/threonine-protein kinase</keyword>
<evidence type="ECO:0000256" key="10">
    <source>
        <dbReference type="SAM" id="MobiDB-lite"/>
    </source>
</evidence>
<dbReference type="GO" id="GO:0005737">
    <property type="term" value="C:cytoplasm"/>
    <property type="evidence" value="ECO:0007669"/>
    <property type="project" value="TreeGrafter"/>
</dbReference>
<dbReference type="GO" id="GO:0031932">
    <property type="term" value="C:TORC2 complex"/>
    <property type="evidence" value="ECO:0007669"/>
    <property type="project" value="TreeGrafter"/>
</dbReference>
<dbReference type="GO" id="GO:0004674">
    <property type="term" value="F:protein serine/threonine kinase activity"/>
    <property type="evidence" value="ECO:0007669"/>
    <property type="project" value="UniProtKB-KW"/>
</dbReference>
<feature type="region of interest" description="Disordered" evidence="10">
    <location>
        <begin position="2693"/>
        <end position="2717"/>
    </location>
</feature>
<dbReference type="Pfam" id="PF02259">
    <property type="entry name" value="FAT"/>
    <property type="match status" value="1"/>
</dbReference>
<dbReference type="SUPFAM" id="SSF56112">
    <property type="entry name" value="Protein kinase-like (PK-like)"/>
    <property type="match status" value="1"/>
</dbReference>
<dbReference type="PANTHER" id="PTHR11139:SF9">
    <property type="entry name" value="SERINE_THREONINE-PROTEIN KINASE MTOR"/>
    <property type="match status" value="1"/>
</dbReference>
<evidence type="ECO:0000259" key="11">
    <source>
        <dbReference type="PROSITE" id="PS50290"/>
    </source>
</evidence>
<dbReference type="InterPro" id="IPR014009">
    <property type="entry name" value="PIK_FAT"/>
</dbReference>
<dbReference type="Gene3D" id="1.10.1070.11">
    <property type="entry name" value="Phosphatidylinositol 3-/4-kinase, catalytic domain"/>
    <property type="match status" value="1"/>
</dbReference>
<evidence type="ECO:0000256" key="4">
    <source>
        <dbReference type="ARBA" id="ARBA00022741"/>
    </source>
</evidence>
<keyword evidence="4 9" id="KW-0547">Nucleotide-binding</keyword>
<dbReference type="InterPro" id="IPR011989">
    <property type="entry name" value="ARM-like"/>
</dbReference>
<evidence type="ECO:0000313" key="14">
    <source>
        <dbReference type="EMBL" id="APU52179.1"/>
    </source>
</evidence>
<evidence type="ECO:0000256" key="6">
    <source>
        <dbReference type="ARBA" id="ARBA00022840"/>
    </source>
</evidence>
<dbReference type="GO" id="GO:0044877">
    <property type="term" value="F:protein-containing complex binding"/>
    <property type="evidence" value="ECO:0007669"/>
    <property type="project" value="InterPro"/>
</dbReference>
<dbReference type="GO" id="GO:0005524">
    <property type="term" value="F:ATP binding"/>
    <property type="evidence" value="ECO:0007669"/>
    <property type="project" value="UniProtKB-KW"/>
</dbReference>
<name>A0A1L7H9U7_DUGJA</name>
<dbReference type="SUPFAM" id="SSF48371">
    <property type="entry name" value="ARM repeat"/>
    <property type="match status" value="1"/>
</dbReference>
<comment type="catalytic activity">
    <reaction evidence="7 9">
        <text>L-threonyl-[protein] + ATP = O-phospho-L-threonyl-[protein] + ADP + H(+)</text>
        <dbReference type="Rhea" id="RHEA:46608"/>
        <dbReference type="Rhea" id="RHEA-COMP:11060"/>
        <dbReference type="Rhea" id="RHEA-COMP:11605"/>
        <dbReference type="ChEBI" id="CHEBI:15378"/>
        <dbReference type="ChEBI" id="CHEBI:30013"/>
        <dbReference type="ChEBI" id="CHEBI:30616"/>
        <dbReference type="ChEBI" id="CHEBI:61977"/>
        <dbReference type="ChEBI" id="CHEBI:456216"/>
        <dbReference type="EC" id="2.7.11.1"/>
    </reaction>
</comment>
<dbReference type="PROSITE" id="PS51189">
    <property type="entry name" value="FAT"/>
    <property type="match status" value="1"/>
</dbReference>
<evidence type="ECO:0000256" key="7">
    <source>
        <dbReference type="ARBA" id="ARBA00047899"/>
    </source>
</evidence>
<dbReference type="GO" id="GO:0005634">
    <property type="term" value="C:nucleus"/>
    <property type="evidence" value="ECO:0007669"/>
    <property type="project" value="TreeGrafter"/>
</dbReference>
<dbReference type="PROSITE" id="PS51190">
    <property type="entry name" value="FATC"/>
    <property type="match status" value="1"/>
</dbReference>
<dbReference type="Pfam" id="PF11865">
    <property type="entry name" value="mTOR_dom"/>
    <property type="match status" value="1"/>
</dbReference>
<keyword evidence="6 9" id="KW-0067">ATP-binding</keyword>
<dbReference type="InterPro" id="IPR057564">
    <property type="entry name" value="HEAT_ATR"/>
</dbReference>
<dbReference type="Pfam" id="PF08771">
    <property type="entry name" value="FRB_dom"/>
    <property type="match status" value="1"/>
</dbReference>
<dbReference type="SUPFAM" id="SSF47212">
    <property type="entry name" value="FKBP12-rapamycin-binding domain of FKBP-rapamycin-associated protein (FRAP)"/>
    <property type="match status" value="1"/>
</dbReference>
<dbReference type="InterPro" id="IPR003152">
    <property type="entry name" value="FATC_dom"/>
</dbReference>
<dbReference type="SMART" id="SM01343">
    <property type="entry name" value="FATC"/>
    <property type="match status" value="1"/>
</dbReference>
<keyword evidence="5 9" id="KW-0418">Kinase</keyword>
<dbReference type="InterPro" id="IPR036738">
    <property type="entry name" value="FRB_sf"/>
</dbReference>
<dbReference type="Pfam" id="PF23593">
    <property type="entry name" value="HEAT_ATR"/>
    <property type="match status" value="1"/>
</dbReference>
<feature type="domain" description="PI3K/PI4K catalytic" evidence="11">
    <location>
        <begin position="2375"/>
        <end position="2690"/>
    </location>
</feature>
<dbReference type="Gene3D" id="3.30.1010.10">
    <property type="entry name" value="Phosphatidylinositol 3-kinase Catalytic Subunit, Chain A, domain 4"/>
    <property type="match status" value="1"/>
</dbReference>
<dbReference type="EC" id="2.7.11.1" evidence="9"/>
<evidence type="ECO:0000256" key="8">
    <source>
        <dbReference type="ARBA" id="ARBA00048679"/>
    </source>
</evidence>
<dbReference type="InterPro" id="IPR003151">
    <property type="entry name" value="PIK-rel_kinase_FAT"/>
</dbReference>
<dbReference type="InterPro" id="IPR024585">
    <property type="entry name" value="mTOR_dom"/>
</dbReference>
<organism evidence="14">
    <name type="scientific">Dugesia japonica</name>
    <name type="common">Planarian</name>
    <dbReference type="NCBI Taxonomy" id="6161"/>
    <lineage>
        <taxon>Eukaryota</taxon>
        <taxon>Metazoa</taxon>
        <taxon>Spiralia</taxon>
        <taxon>Lophotrochozoa</taxon>
        <taxon>Platyhelminthes</taxon>
        <taxon>Rhabditophora</taxon>
        <taxon>Seriata</taxon>
        <taxon>Tricladida</taxon>
        <taxon>Continenticola</taxon>
        <taxon>Geoplanoidea</taxon>
        <taxon>Dugesiidae</taxon>
        <taxon>Dugesia</taxon>
    </lineage>
</organism>